<dbReference type="InterPro" id="IPR011043">
    <property type="entry name" value="Gal_Oxase/kelch_b-propeller"/>
</dbReference>
<accession>X6LJX1</accession>
<sequence length="673" mass="78036">MYEYIKWRLSKDLATTDICCPDPKCARKWDWSLVAKVADLSISENLRYQQIIADRLMKRNGVKKCPNCKSLGEPSESLNIFRCNTKKKKDFFCLNFLGIIIAVLYVDFCWACENSWKSSGLQICGNSECPVLDIQIILDKFVKHISGCKSVKCKGCGYSFCMVCLAVAKGKNISECLVYVYLININSFYYKYTDKDFIVTICYLFCRKNEMFLALIFLQFKNKQIRIIFLKNQIQKSILLFFLHLVLFKQIIIKNRTQIPTFEYFKMESSDNKSEQTQIMDTPTPFVTLASLPVLLSRSQCIVYNHEILICGGWENKTCYSYHTIKDQYKAICSYPVDIELDGHCVLRLTNNSNPNGITLLSLGGQFKHTLIMKYVSVWDNPENSENEDKSKETMDVNKWTALTDKYNKSICIGRKKDNYKGLRAVIGGINSHLLFLTYLPENIDVFNLHTFQYVNHSTLPIGNNMSFHCFVSKAANIAERARSNANQNKDAMLLFSGKTGLSIEYDKRNNTFQYTNLRVNSTIESINCYAYVYVCVDDVLLFFGGYDNSKGNITDVVHKYVIKEDKWTKFEATLPMPLHHCSAALNDDNMHIHLIGGKDSKGSAVLAHMKIKVSEWTKERTKKENEWIFEEEERRQLEEIKLELEEKKHIRKLKVELFFKKYSQKIFQKKKK</sequence>
<dbReference type="InterPro" id="IPR015915">
    <property type="entry name" value="Kelch-typ_b-propeller"/>
</dbReference>
<comment type="caution">
    <text evidence="2">The sequence shown here is derived from an EMBL/GenBank/DDBJ whole genome shotgun (WGS) entry which is preliminary data.</text>
</comment>
<gene>
    <name evidence="2" type="ORF">RFI_35173</name>
</gene>
<keyword evidence="1" id="KW-0472">Membrane</keyword>
<evidence type="ECO:0000313" key="2">
    <source>
        <dbReference type="EMBL" id="ETO02263.1"/>
    </source>
</evidence>
<keyword evidence="1" id="KW-1133">Transmembrane helix</keyword>
<name>X6LJX1_RETFI</name>
<dbReference type="AlphaFoldDB" id="X6LJX1"/>
<evidence type="ECO:0000313" key="3">
    <source>
        <dbReference type="Proteomes" id="UP000023152"/>
    </source>
</evidence>
<feature type="transmembrane region" description="Helical" evidence="1">
    <location>
        <begin position="91"/>
        <end position="108"/>
    </location>
</feature>
<dbReference type="SUPFAM" id="SSF50965">
    <property type="entry name" value="Galactose oxidase, central domain"/>
    <property type="match status" value="1"/>
</dbReference>
<dbReference type="Gene3D" id="2.120.10.80">
    <property type="entry name" value="Kelch-type beta propeller"/>
    <property type="match status" value="1"/>
</dbReference>
<dbReference type="OrthoDB" id="1431934at2759"/>
<protein>
    <submittedName>
        <fullName evidence="2">Uncharacterized protein</fullName>
    </submittedName>
</protein>
<keyword evidence="3" id="KW-1185">Reference proteome</keyword>
<evidence type="ECO:0000256" key="1">
    <source>
        <dbReference type="SAM" id="Phobius"/>
    </source>
</evidence>
<proteinExistence type="predicted"/>
<dbReference type="Proteomes" id="UP000023152">
    <property type="component" value="Unassembled WGS sequence"/>
</dbReference>
<dbReference type="EMBL" id="ASPP01036256">
    <property type="protein sequence ID" value="ETO02263.1"/>
    <property type="molecule type" value="Genomic_DNA"/>
</dbReference>
<keyword evidence="1" id="KW-0812">Transmembrane</keyword>
<reference evidence="2 3" key="1">
    <citation type="journal article" date="2013" name="Curr. Biol.">
        <title>The Genome of the Foraminiferan Reticulomyxa filosa.</title>
        <authorList>
            <person name="Glockner G."/>
            <person name="Hulsmann N."/>
            <person name="Schleicher M."/>
            <person name="Noegel A.A."/>
            <person name="Eichinger L."/>
            <person name="Gallinger C."/>
            <person name="Pawlowski J."/>
            <person name="Sierra R."/>
            <person name="Euteneuer U."/>
            <person name="Pillet L."/>
            <person name="Moustafa A."/>
            <person name="Platzer M."/>
            <person name="Groth M."/>
            <person name="Szafranski K."/>
            <person name="Schliwa M."/>
        </authorList>
    </citation>
    <scope>NUCLEOTIDE SEQUENCE [LARGE SCALE GENOMIC DNA]</scope>
</reference>
<organism evidence="2 3">
    <name type="scientific">Reticulomyxa filosa</name>
    <dbReference type="NCBI Taxonomy" id="46433"/>
    <lineage>
        <taxon>Eukaryota</taxon>
        <taxon>Sar</taxon>
        <taxon>Rhizaria</taxon>
        <taxon>Retaria</taxon>
        <taxon>Foraminifera</taxon>
        <taxon>Monothalamids</taxon>
        <taxon>Reticulomyxidae</taxon>
        <taxon>Reticulomyxa</taxon>
    </lineage>
</organism>